<dbReference type="RefSeq" id="WP_166198150.1">
    <property type="nucleotide sequence ID" value="NZ_JAAOIV010000013.1"/>
</dbReference>
<proteinExistence type="predicted"/>
<keyword evidence="2" id="KW-1185">Reference proteome</keyword>
<comment type="caution">
    <text evidence="1">The sequence shown here is derived from an EMBL/GenBank/DDBJ whole genome shotgun (WGS) entry which is preliminary data.</text>
</comment>
<reference evidence="1" key="1">
    <citation type="submission" date="2020-03" db="EMBL/GenBank/DDBJ databases">
        <title>Draft sequencing of Calidifontibacter sp. DB0510.</title>
        <authorList>
            <person name="Kim D.-U."/>
        </authorList>
    </citation>
    <scope>NUCLEOTIDE SEQUENCE</scope>
    <source>
        <strain evidence="1">DB0510</strain>
    </source>
</reference>
<evidence type="ECO:0000313" key="2">
    <source>
        <dbReference type="Proteomes" id="UP000744769"/>
    </source>
</evidence>
<protein>
    <submittedName>
        <fullName evidence="1">Dienelactone hydrolase family protein</fullName>
    </submittedName>
</protein>
<keyword evidence="1" id="KW-0378">Hydrolase</keyword>
<dbReference type="Gene3D" id="3.40.50.1820">
    <property type="entry name" value="alpha/beta hydrolase"/>
    <property type="match status" value="1"/>
</dbReference>
<gene>
    <name evidence="1" type="ORF">G9U51_15390</name>
</gene>
<accession>A0A967EBN6</accession>
<dbReference type="SUPFAM" id="SSF53474">
    <property type="entry name" value="alpha/beta-Hydrolases"/>
    <property type="match status" value="1"/>
</dbReference>
<dbReference type="InterPro" id="IPR029058">
    <property type="entry name" value="AB_hydrolase_fold"/>
</dbReference>
<name>A0A967EBN6_9MICO</name>
<dbReference type="Proteomes" id="UP000744769">
    <property type="component" value="Unassembled WGS sequence"/>
</dbReference>
<organism evidence="1 2">
    <name type="scientific">Metallococcus carri</name>
    <dbReference type="NCBI Taxonomy" id="1656884"/>
    <lineage>
        <taxon>Bacteria</taxon>
        <taxon>Bacillati</taxon>
        <taxon>Actinomycetota</taxon>
        <taxon>Actinomycetes</taxon>
        <taxon>Micrococcales</taxon>
        <taxon>Dermacoccaceae</taxon>
        <taxon>Metallococcus</taxon>
    </lineage>
</organism>
<evidence type="ECO:0000313" key="1">
    <source>
        <dbReference type="EMBL" id="NHN57154.1"/>
    </source>
</evidence>
<sequence length="180" mass="18631">MSSTTFMAYRAAPDGPARGGIVLLPGDEAIADRLAAEGYVVLAPQGDQAASGLRRLVDALAADRGVDGRIAVLGSGPEGDAGYALATDRRVRLVVSFDTDPGDVDEVADIRANVAAFFAADSPTVAVLPELRAAMRRAGVRFTARVYPDVTASFFGDPASDGVADDSWHRSLALLAANLA</sequence>
<dbReference type="GO" id="GO:0016787">
    <property type="term" value="F:hydrolase activity"/>
    <property type="evidence" value="ECO:0007669"/>
    <property type="project" value="UniProtKB-KW"/>
</dbReference>
<dbReference type="AlphaFoldDB" id="A0A967EBN6"/>
<dbReference type="EMBL" id="JAAOIV010000013">
    <property type="protein sequence ID" value="NHN57154.1"/>
    <property type="molecule type" value="Genomic_DNA"/>
</dbReference>